<dbReference type="InterPro" id="IPR016185">
    <property type="entry name" value="PreATP-grasp_dom_sf"/>
</dbReference>
<evidence type="ECO:0000256" key="4">
    <source>
        <dbReference type="ARBA" id="ARBA00022840"/>
    </source>
</evidence>
<evidence type="ECO:0000256" key="3">
    <source>
        <dbReference type="ARBA" id="ARBA00022755"/>
    </source>
</evidence>
<comment type="function">
    <text evidence="5">Catalyzes the ATP-dependent conversion of 5-aminoimidazole ribonucleotide (AIR) and HCO(3)(-) to N5-carboxyaminoimidazole ribonucleotide (N5-CAIR).</text>
</comment>
<dbReference type="HAMAP" id="MF_01928">
    <property type="entry name" value="PurK"/>
    <property type="match status" value="1"/>
</dbReference>
<evidence type="ECO:0000256" key="1">
    <source>
        <dbReference type="ARBA" id="ARBA00022598"/>
    </source>
</evidence>
<reference evidence="8 9" key="1">
    <citation type="journal article" date="2014" name="Int. J. Syst. Evol. Microbiol.">
        <title>Sneathiella chungangensis sp. nov., isolated from a marine sand, and emended description of the genus Sneathiella.</title>
        <authorList>
            <person name="Siamphan C."/>
            <person name="Kim H."/>
            <person name="Lee J.S."/>
            <person name="Kim W."/>
        </authorList>
    </citation>
    <scope>NUCLEOTIDE SEQUENCE [LARGE SCALE GENOMIC DNA]</scope>
    <source>
        <strain evidence="8 9">KCTC 32476</strain>
    </source>
</reference>
<dbReference type="InterPro" id="IPR011054">
    <property type="entry name" value="Rudment_hybrid_motif"/>
</dbReference>
<dbReference type="Proteomes" id="UP000445696">
    <property type="component" value="Unassembled WGS sequence"/>
</dbReference>
<dbReference type="AlphaFoldDB" id="A0A845MEG7"/>
<dbReference type="NCBIfam" id="NF004676">
    <property type="entry name" value="PRK06019.1-2"/>
    <property type="match status" value="1"/>
</dbReference>
<dbReference type="Gene3D" id="3.30.1490.20">
    <property type="entry name" value="ATP-grasp fold, A domain"/>
    <property type="match status" value="1"/>
</dbReference>
<dbReference type="EMBL" id="WTVA01000003">
    <property type="protein sequence ID" value="MZR22259.1"/>
    <property type="molecule type" value="Genomic_DNA"/>
</dbReference>
<dbReference type="GO" id="GO:0004638">
    <property type="term" value="F:phosphoribosylaminoimidazole carboxylase activity"/>
    <property type="evidence" value="ECO:0007669"/>
    <property type="project" value="InterPro"/>
</dbReference>
<dbReference type="Pfam" id="PF22660">
    <property type="entry name" value="RS_preATP-grasp-like"/>
    <property type="match status" value="1"/>
</dbReference>
<dbReference type="SUPFAM" id="SSF56059">
    <property type="entry name" value="Glutathione synthetase ATP-binding domain-like"/>
    <property type="match status" value="1"/>
</dbReference>
<dbReference type="GO" id="GO:0005524">
    <property type="term" value="F:ATP binding"/>
    <property type="evidence" value="ECO:0007669"/>
    <property type="project" value="UniProtKB-UniRule"/>
</dbReference>
<comment type="caution">
    <text evidence="8">The sequence shown here is derived from an EMBL/GenBank/DDBJ whole genome shotgun (WGS) entry which is preliminary data.</text>
</comment>
<dbReference type="Pfam" id="PF17769">
    <property type="entry name" value="PurK_C"/>
    <property type="match status" value="1"/>
</dbReference>
<dbReference type="GO" id="GO:0034028">
    <property type="term" value="F:5-(carboxyamino)imidazole ribonucleotide synthase activity"/>
    <property type="evidence" value="ECO:0007669"/>
    <property type="project" value="UniProtKB-UniRule"/>
</dbReference>
<feature type="binding site" evidence="5">
    <location>
        <position position="146"/>
    </location>
    <ligand>
        <name>ATP</name>
        <dbReference type="ChEBI" id="CHEBI:30616"/>
    </ligand>
</feature>
<dbReference type="Gene3D" id="3.30.470.20">
    <property type="entry name" value="ATP-grasp fold, B domain"/>
    <property type="match status" value="1"/>
</dbReference>
<dbReference type="UniPathway" id="UPA00074">
    <property type="reaction ID" value="UER00942"/>
</dbReference>
<keyword evidence="4 5" id="KW-0067">ATP-binding</keyword>
<dbReference type="PROSITE" id="PS50975">
    <property type="entry name" value="ATP_GRASP"/>
    <property type="match status" value="1"/>
</dbReference>
<keyword evidence="2 5" id="KW-0547">Nucleotide-binding</keyword>
<evidence type="ECO:0000256" key="2">
    <source>
        <dbReference type="ARBA" id="ARBA00022741"/>
    </source>
</evidence>
<dbReference type="InterPro" id="IPR054350">
    <property type="entry name" value="PurT/PurK_preATP-grasp"/>
</dbReference>
<evidence type="ECO:0000259" key="7">
    <source>
        <dbReference type="PROSITE" id="PS50975"/>
    </source>
</evidence>
<comment type="similarity">
    <text evidence="5 6">Belongs to the PurK/PurT family.</text>
</comment>
<dbReference type="NCBIfam" id="NF004675">
    <property type="entry name" value="PRK06019.1-1"/>
    <property type="match status" value="1"/>
</dbReference>
<keyword evidence="1 5" id="KW-0436">Ligase</keyword>
<dbReference type="InterPro" id="IPR013815">
    <property type="entry name" value="ATP_grasp_subdomain_1"/>
</dbReference>
<dbReference type="FunFam" id="3.40.50.20:FF:000016">
    <property type="entry name" value="N5-carboxyaminoimidazole ribonucleotide synthase"/>
    <property type="match status" value="1"/>
</dbReference>
<organism evidence="8 9">
    <name type="scientific">Sneathiella chungangensis</name>
    <dbReference type="NCBI Taxonomy" id="1418234"/>
    <lineage>
        <taxon>Bacteria</taxon>
        <taxon>Pseudomonadati</taxon>
        <taxon>Pseudomonadota</taxon>
        <taxon>Alphaproteobacteria</taxon>
        <taxon>Sneathiellales</taxon>
        <taxon>Sneathiellaceae</taxon>
        <taxon>Sneathiella</taxon>
    </lineage>
</organism>
<gene>
    <name evidence="5 6" type="primary">purK</name>
    <name evidence="8" type="ORF">GQF03_07950</name>
</gene>
<dbReference type="GO" id="GO:0006189">
    <property type="term" value="P:'de novo' IMP biosynthetic process"/>
    <property type="evidence" value="ECO:0007669"/>
    <property type="project" value="UniProtKB-UniRule"/>
</dbReference>
<dbReference type="OrthoDB" id="9804625at2"/>
<feature type="domain" description="ATP-grasp" evidence="7">
    <location>
        <begin position="110"/>
        <end position="296"/>
    </location>
</feature>
<comment type="pathway">
    <text evidence="5 6">Purine metabolism; IMP biosynthesis via de novo pathway; 5-amino-1-(5-phospho-D-ribosyl)imidazole-4-carboxylate from 5-amino-1-(5-phospho-D-ribosyl)imidazole (N5-CAIR route): step 1/2.</text>
</comment>
<comment type="function">
    <text evidence="6">Catalyzes the ATP-dependent conversion of 5-aminoimidazole ribonucleotide (AIR) and HCO(3)- to N5-carboxyaminoimidazole ribonucleotide (N5-CAIR).</text>
</comment>
<dbReference type="NCBIfam" id="NF004679">
    <property type="entry name" value="PRK06019.1-5"/>
    <property type="match status" value="1"/>
</dbReference>
<feature type="binding site" evidence="5">
    <location>
        <begin position="181"/>
        <end position="184"/>
    </location>
    <ligand>
        <name>ATP</name>
        <dbReference type="ChEBI" id="CHEBI:30616"/>
    </ligand>
</feature>
<dbReference type="FunFam" id="3.30.470.20:FF:000029">
    <property type="entry name" value="N5-carboxyaminoimidazole ribonucleotide synthase"/>
    <property type="match status" value="1"/>
</dbReference>
<keyword evidence="3 5" id="KW-0658">Purine biosynthesis</keyword>
<dbReference type="InterPro" id="IPR011761">
    <property type="entry name" value="ATP-grasp"/>
</dbReference>
<dbReference type="EC" id="6.3.4.18" evidence="5 6"/>
<dbReference type="Pfam" id="PF02222">
    <property type="entry name" value="ATP-grasp"/>
    <property type="match status" value="1"/>
</dbReference>
<dbReference type="SUPFAM" id="SSF51246">
    <property type="entry name" value="Rudiment single hybrid motif"/>
    <property type="match status" value="1"/>
</dbReference>
<dbReference type="GO" id="GO:0046872">
    <property type="term" value="F:metal ion binding"/>
    <property type="evidence" value="ECO:0007669"/>
    <property type="project" value="InterPro"/>
</dbReference>
<evidence type="ECO:0000256" key="6">
    <source>
        <dbReference type="RuleBase" id="RU361200"/>
    </source>
</evidence>
<protein>
    <recommendedName>
        <fullName evidence="5 6">N5-carboxyaminoimidazole ribonucleotide synthase</fullName>
        <shortName evidence="5 6">N5-CAIR synthase</shortName>
        <ecNumber evidence="5 6">6.3.4.18</ecNumber>
    </recommendedName>
    <alternativeName>
        <fullName evidence="5 6">5-(carboxyamino)imidazole ribonucleotide synthetase</fullName>
    </alternativeName>
</protein>
<dbReference type="PANTHER" id="PTHR11609">
    <property type="entry name" value="PURINE BIOSYNTHESIS PROTEIN 6/7, PUR6/7"/>
    <property type="match status" value="1"/>
</dbReference>
<dbReference type="GO" id="GO:0005829">
    <property type="term" value="C:cytosol"/>
    <property type="evidence" value="ECO:0007669"/>
    <property type="project" value="TreeGrafter"/>
</dbReference>
<feature type="binding site" evidence="5">
    <location>
        <position position="212"/>
    </location>
    <ligand>
        <name>ATP</name>
        <dbReference type="ChEBI" id="CHEBI:30616"/>
    </ligand>
</feature>
<dbReference type="RefSeq" id="WP_161338712.1">
    <property type="nucleotide sequence ID" value="NZ_JBHSDG010000005.1"/>
</dbReference>
<proteinExistence type="inferred from homology"/>
<sequence length="362" mass="39453">MTVIAPGGHIGILGDGQLGRMMAIAAAEMGYFVHIFGPEEDSPAAQVAHRSTVASYADKAALETFAKSVDVVTLEFENIPTDTVAFLSGIVPVRPGAKVLEITQDRLLEKTFVNNLGIGTATFANVQSINELVQAVKQIKTPAILKTRRLGYDGKGQVKITNASSLDDIWAEMKDAPSILEGFVNFKMEISVIVARSARGETAAFCPVENRHKNHILDVTLAPADIPKRLVDKAIDIAERIANRLDLVGMVAVEMFVTKDNQILVNELAPRPHNSGHWTIEGCATSQFRQIIRAVCGLPLGRPDRHSNAVMTNLIGKDVERWGALLEDPENSLHLYGKAEAREGRKMGHVTRLMPLSQKPKV</sequence>
<dbReference type="PANTHER" id="PTHR11609:SF5">
    <property type="entry name" value="PHOSPHORIBOSYLAMINOIMIDAZOLE CARBOXYLASE"/>
    <property type="match status" value="1"/>
</dbReference>
<keyword evidence="9" id="KW-1185">Reference proteome</keyword>
<comment type="catalytic activity">
    <reaction evidence="5 6">
        <text>5-amino-1-(5-phospho-beta-D-ribosyl)imidazole + hydrogencarbonate + ATP = 5-carboxyamino-1-(5-phospho-D-ribosyl)imidazole + ADP + phosphate + 2 H(+)</text>
        <dbReference type="Rhea" id="RHEA:19317"/>
        <dbReference type="ChEBI" id="CHEBI:15378"/>
        <dbReference type="ChEBI" id="CHEBI:17544"/>
        <dbReference type="ChEBI" id="CHEBI:30616"/>
        <dbReference type="ChEBI" id="CHEBI:43474"/>
        <dbReference type="ChEBI" id="CHEBI:58730"/>
        <dbReference type="ChEBI" id="CHEBI:137981"/>
        <dbReference type="ChEBI" id="CHEBI:456216"/>
        <dbReference type="EC" id="6.3.4.18"/>
    </reaction>
</comment>
<comment type="subunit">
    <text evidence="5 6">Homodimer.</text>
</comment>
<dbReference type="InterPro" id="IPR005875">
    <property type="entry name" value="PurK"/>
</dbReference>
<feature type="binding site" evidence="5">
    <location>
        <begin position="151"/>
        <end position="157"/>
    </location>
    <ligand>
        <name>ATP</name>
        <dbReference type="ChEBI" id="CHEBI:30616"/>
    </ligand>
</feature>
<dbReference type="SUPFAM" id="SSF52440">
    <property type="entry name" value="PreATP-grasp domain"/>
    <property type="match status" value="1"/>
</dbReference>
<accession>A0A845MEG7</accession>
<dbReference type="NCBIfam" id="TIGR01161">
    <property type="entry name" value="purK"/>
    <property type="match status" value="1"/>
</dbReference>
<evidence type="ECO:0000313" key="8">
    <source>
        <dbReference type="EMBL" id="MZR22259.1"/>
    </source>
</evidence>
<evidence type="ECO:0000256" key="5">
    <source>
        <dbReference type="HAMAP-Rule" id="MF_01928"/>
    </source>
</evidence>
<feature type="binding site" evidence="5">
    <location>
        <position position="189"/>
    </location>
    <ligand>
        <name>ATP</name>
        <dbReference type="ChEBI" id="CHEBI:30616"/>
    </ligand>
</feature>
<dbReference type="Gene3D" id="3.40.50.20">
    <property type="match status" value="1"/>
</dbReference>
<feature type="binding site" evidence="5">
    <location>
        <begin position="266"/>
        <end position="267"/>
    </location>
    <ligand>
        <name>ATP</name>
        <dbReference type="ChEBI" id="CHEBI:30616"/>
    </ligand>
</feature>
<dbReference type="FunFam" id="3.30.1490.20:FF:000015">
    <property type="entry name" value="N5-carboxyaminoimidazole ribonucleotide synthase"/>
    <property type="match status" value="1"/>
</dbReference>
<name>A0A845MEG7_9PROT</name>
<feature type="binding site" evidence="5">
    <location>
        <position position="106"/>
    </location>
    <ligand>
        <name>ATP</name>
        <dbReference type="ChEBI" id="CHEBI:30616"/>
    </ligand>
</feature>
<evidence type="ECO:0000313" key="9">
    <source>
        <dbReference type="Proteomes" id="UP000445696"/>
    </source>
</evidence>
<dbReference type="InterPro" id="IPR040686">
    <property type="entry name" value="PurK_C"/>
</dbReference>
<dbReference type="InterPro" id="IPR003135">
    <property type="entry name" value="ATP-grasp_carboxylate-amine"/>
</dbReference>